<evidence type="ECO:0000313" key="6">
    <source>
        <dbReference type="WBParaSite" id="MhA1_Contig1636.frz3.gene2"/>
    </source>
</evidence>
<dbReference type="Gene3D" id="1.10.1410.10">
    <property type="match status" value="1"/>
</dbReference>
<name>A0A1I8BCQ3_MELHA</name>
<sequence length="192" mass="22707">MVVLTAGYPEQNCSFNVNYSTRQIIQKELENGYNMIINAKNSFGGQELLDSWKFWLNGYQHYLLILCISSQNNLKENENYCRFVESRIRLELVFSIENNNLVKYAHATGKENCLPMEIKQKYGGHKIQQHWWIGIETNEQINQIEIYKNNEGNNILTKFVEKIKDKTPYILLKTGGRLEMFYYNDRDKLKEC</sequence>
<evidence type="ECO:0000256" key="2">
    <source>
        <dbReference type="ARBA" id="ARBA00022741"/>
    </source>
</evidence>
<evidence type="ECO:0000256" key="1">
    <source>
        <dbReference type="ARBA" id="ARBA00022679"/>
    </source>
</evidence>
<dbReference type="WBParaSite" id="MhA1_Contig1636.frz3.gene2">
    <property type="protein sequence ID" value="MhA1_Contig1636.frz3.gene2"/>
    <property type="gene ID" value="MhA1_Contig1636.frz3.gene2"/>
</dbReference>
<dbReference type="AlphaFoldDB" id="A0A1I8BCQ3"/>
<dbReference type="GO" id="GO:0005634">
    <property type="term" value="C:nucleus"/>
    <property type="evidence" value="ECO:0007669"/>
    <property type="project" value="TreeGrafter"/>
</dbReference>
<dbReference type="SUPFAM" id="SSF55003">
    <property type="entry name" value="PAP/Archaeal CCA-adding enzyme, C-terminal domain"/>
    <property type="match status" value="1"/>
</dbReference>
<dbReference type="GO" id="GO:1990817">
    <property type="term" value="F:poly(A) RNA polymerase activity"/>
    <property type="evidence" value="ECO:0007669"/>
    <property type="project" value="TreeGrafter"/>
</dbReference>
<keyword evidence="3" id="KW-0067">ATP-binding</keyword>
<organism evidence="5 7">
    <name type="scientific">Meloidogyne hapla</name>
    <name type="common">Root-knot nematode worm</name>
    <dbReference type="NCBI Taxonomy" id="6305"/>
    <lineage>
        <taxon>Eukaryota</taxon>
        <taxon>Metazoa</taxon>
        <taxon>Ecdysozoa</taxon>
        <taxon>Nematoda</taxon>
        <taxon>Chromadorea</taxon>
        <taxon>Rhabditida</taxon>
        <taxon>Tylenchina</taxon>
        <taxon>Tylenchomorpha</taxon>
        <taxon>Tylenchoidea</taxon>
        <taxon>Meloidogynidae</taxon>
        <taxon>Meloidogyninae</taxon>
        <taxon>Meloidogyne</taxon>
    </lineage>
</organism>
<dbReference type="InterPro" id="IPR007010">
    <property type="entry name" value="PolA_pol_RNA-bd_dom"/>
</dbReference>
<protein>
    <submittedName>
        <fullName evidence="6 7">PAP_RNA-bind domain-containing protein</fullName>
    </submittedName>
</protein>
<keyword evidence="2" id="KW-0547">Nucleotide-binding</keyword>
<dbReference type="Proteomes" id="UP000095281">
    <property type="component" value="Unplaced"/>
</dbReference>
<dbReference type="GO" id="GO:0031123">
    <property type="term" value="P:RNA 3'-end processing"/>
    <property type="evidence" value="ECO:0007669"/>
    <property type="project" value="InterPro"/>
</dbReference>
<dbReference type="SUPFAM" id="SSF81631">
    <property type="entry name" value="PAP/OAS1 substrate-binding domain"/>
    <property type="match status" value="1"/>
</dbReference>
<dbReference type="PANTHER" id="PTHR10682">
    <property type="entry name" value="POLY A POLYMERASE"/>
    <property type="match status" value="1"/>
</dbReference>
<accession>A0A1I8BCQ3</accession>
<feature type="domain" description="Poly(A) polymerase RNA-binding" evidence="4">
    <location>
        <begin position="54"/>
        <end position="112"/>
    </location>
</feature>
<dbReference type="GO" id="GO:0005524">
    <property type="term" value="F:ATP binding"/>
    <property type="evidence" value="ECO:0007669"/>
    <property type="project" value="UniProtKB-KW"/>
</dbReference>
<dbReference type="Pfam" id="PF04926">
    <property type="entry name" value="PAP_RNA-bind"/>
    <property type="match status" value="1"/>
</dbReference>
<dbReference type="Gene3D" id="3.30.70.590">
    <property type="entry name" value="Poly(A) polymerase predicted RNA binding domain"/>
    <property type="match status" value="1"/>
</dbReference>
<reference evidence="6 7" key="1">
    <citation type="submission" date="2016-11" db="UniProtKB">
        <authorList>
            <consortium name="WormBaseParasite"/>
        </authorList>
    </citation>
    <scope>IDENTIFICATION</scope>
</reference>
<evidence type="ECO:0000313" key="5">
    <source>
        <dbReference type="Proteomes" id="UP000095281"/>
    </source>
</evidence>
<dbReference type="PANTHER" id="PTHR10682:SF10">
    <property type="entry name" value="POLYNUCLEOTIDE ADENYLYLTRANSFERASE"/>
    <property type="match status" value="1"/>
</dbReference>
<evidence type="ECO:0000256" key="3">
    <source>
        <dbReference type="ARBA" id="ARBA00022840"/>
    </source>
</evidence>
<evidence type="ECO:0000259" key="4">
    <source>
        <dbReference type="Pfam" id="PF04926"/>
    </source>
</evidence>
<dbReference type="WBParaSite" id="MhA1_Contig1873.frz3.gene4">
    <property type="protein sequence ID" value="MhA1_Contig1873.frz3.gene4"/>
    <property type="gene ID" value="MhA1_Contig1873.frz3.gene4"/>
</dbReference>
<proteinExistence type="predicted"/>
<keyword evidence="5" id="KW-1185">Reference proteome</keyword>
<dbReference type="GO" id="GO:0003723">
    <property type="term" value="F:RNA binding"/>
    <property type="evidence" value="ECO:0007669"/>
    <property type="project" value="InterPro"/>
</dbReference>
<evidence type="ECO:0000313" key="7">
    <source>
        <dbReference type="WBParaSite" id="MhA1_Contig1873.frz3.gene4"/>
    </source>
</evidence>
<dbReference type="InterPro" id="IPR011068">
    <property type="entry name" value="NuclTrfase_I-like_C"/>
</dbReference>
<keyword evidence="1" id="KW-0808">Transferase</keyword>